<evidence type="ECO:0000256" key="1">
    <source>
        <dbReference type="ARBA" id="ARBA00001974"/>
    </source>
</evidence>
<evidence type="ECO:0000256" key="9">
    <source>
        <dbReference type="ARBA" id="ARBA00023098"/>
    </source>
</evidence>
<name>A0A8J5N805_HOMAM</name>
<keyword evidence="7" id="KW-0276">Fatty acid metabolism</keyword>
<keyword evidence="9" id="KW-0443">Lipid metabolism</keyword>
<comment type="pathway">
    <text evidence="3">Lipid metabolism; peroxisomal fatty acid beta-oxidation.</text>
</comment>
<sequence length="394" mass="44440">MVSETAARLQEYCDMGRPFEHAWNSSSVLLVKCAQAHIRYFTCEKYVVGVENPGLSEGVQNVLRQLCRLYLIYHITLNQGDFLRSGALTGYNMSILEGEMCRLLAALRPDAVSLVDSFDVHDRILDSTLGWEYGINESTVRYIKKKEREIHNVVALSSPSSAKVASSVRDTAMVKMEKALNISTEDFNHCHIPLCQKFNRDKAEVLYDRFHAEEGGEGEASGEDCFSFIKQCHDDLTASVLTPAGGPCVQRWQTILLASPQSTRMCNTWSSLPGFDNLQEEEVQEELLGHAGEELAELVEEQHCENEEEGGEEEEVPTLTVTNINRGLLSSRALMDYFFYVDPSFERSVKFKRGMEEDLVLYKEILKELKCQVGQPTISISLSLDSSHTRLEEK</sequence>
<keyword evidence="5" id="KW-0285">Flavoprotein</keyword>
<dbReference type="InterPro" id="IPR012258">
    <property type="entry name" value="Acyl-CoA_oxidase"/>
</dbReference>
<accession>A0A8J5N805</accession>
<feature type="non-terminal residue" evidence="12">
    <location>
        <position position="1"/>
    </location>
</feature>
<dbReference type="AlphaFoldDB" id="A0A8J5N805"/>
<organism evidence="12 13">
    <name type="scientific">Homarus americanus</name>
    <name type="common">American lobster</name>
    <dbReference type="NCBI Taxonomy" id="6706"/>
    <lineage>
        <taxon>Eukaryota</taxon>
        <taxon>Metazoa</taxon>
        <taxon>Ecdysozoa</taxon>
        <taxon>Arthropoda</taxon>
        <taxon>Crustacea</taxon>
        <taxon>Multicrustacea</taxon>
        <taxon>Malacostraca</taxon>
        <taxon>Eumalacostraca</taxon>
        <taxon>Eucarida</taxon>
        <taxon>Decapoda</taxon>
        <taxon>Pleocyemata</taxon>
        <taxon>Astacidea</taxon>
        <taxon>Nephropoidea</taxon>
        <taxon>Nephropidae</taxon>
        <taxon>Homarus</taxon>
    </lineage>
</organism>
<reference evidence="12" key="1">
    <citation type="journal article" date="2021" name="Sci. Adv.">
        <title>The American lobster genome reveals insights on longevity, neural, and immune adaptations.</title>
        <authorList>
            <person name="Polinski J.M."/>
            <person name="Zimin A.V."/>
            <person name="Clark K.F."/>
            <person name="Kohn A.B."/>
            <person name="Sadowski N."/>
            <person name="Timp W."/>
            <person name="Ptitsyn A."/>
            <person name="Khanna P."/>
            <person name="Romanova D.Y."/>
            <person name="Williams P."/>
            <person name="Greenwood S.J."/>
            <person name="Moroz L.L."/>
            <person name="Walt D.R."/>
            <person name="Bodnar A.G."/>
        </authorList>
    </citation>
    <scope>NUCLEOTIDE SEQUENCE</scope>
    <source>
        <strain evidence="12">GMGI-L3</strain>
    </source>
</reference>
<dbReference type="FunFam" id="1.20.140.10:FF:000013">
    <property type="entry name" value="Acyl-coenzyme A oxidase"/>
    <property type="match status" value="1"/>
</dbReference>
<dbReference type="Pfam" id="PF01756">
    <property type="entry name" value="ACOX"/>
    <property type="match status" value="1"/>
</dbReference>
<keyword evidence="8" id="KW-0560">Oxidoreductase</keyword>
<comment type="subcellular location">
    <subcellularLocation>
        <location evidence="2">Peroxisome</location>
    </subcellularLocation>
</comment>
<dbReference type="InterPro" id="IPR002655">
    <property type="entry name" value="Acyl-CoA_oxidase_C"/>
</dbReference>
<evidence type="ECO:0000313" key="13">
    <source>
        <dbReference type="Proteomes" id="UP000747542"/>
    </source>
</evidence>
<keyword evidence="6" id="KW-0274">FAD</keyword>
<dbReference type="GO" id="GO:0003997">
    <property type="term" value="F:acyl-CoA oxidase activity"/>
    <property type="evidence" value="ECO:0007669"/>
    <property type="project" value="InterPro"/>
</dbReference>
<comment type="similarity">
    <text evidence="4">Belongs to the acyl-CoA oxidase family.</text>
</comment>
<feature type="domain" description="Acyl-CoA oxidase C-terminal" evidence="11">
    <location>
        <begin position="2"/>
        <end position="131"/>
    </location>
</feature>
<proteinExistence type="inferred from homology"/>
<dbReference type="Gene3D" id="1.20.140.10">
    <property type="entry name" value="Butyryl-CoA Dehydrogenase, subunit A, domain 3"/>
    <property type="match status" value="1"/>
</dbReference>
<evidence type="ECO:0000313" key="12">
    <source>
        <dbReference type="EMBL" id="KAG7175000.1"/>
    </source>
</evidence>
<dbReference type="GO" id="GO:0055088">
    <property type="term" value="P:lipid homeostasis"/>
    <property type="evidence" value="ECO:0007669"/>
    <property type="project" value="TreeGrafter"/>
</dbReference>
<evidence type="ECO:0000256" key="10">
    <source>
        <dbReference type="ARBA" id="ARBA00023140"/>
    </source>
</evidence>
<gene>
    <name evidence="12" type="primary">Acox1-L2</name>
    <name evidence="12" type="ORF">Hamer_G015209</name>
</gene>
<comment type="caution">
    <text evidence="12">The sequence shown here is derived from an EMBL/GenBank/DDBJ whole genome shotgun (WGS) entry which is preliminary data.</text>
</comment>
<dbReference type="GO" id="GO:0005777">
    <property type="term" value="C:peroxisome"/>
    <property type="evidence" value="ECO:0007669"/>
    <property type="project" value="UniProtKB-SubCell"/>
</dbReference>
<evidence type="ECO:0000256" key="5">
    <source>
        <dbReference type="ARBA" id="ARBA00022630"/>
    </source>
</evidence>
<keyword evidence="13" id="KW-1185">Reference proteome</keyword>
<evidence type="ECO:0000256" key="3">
    <source>
        <dbReference type="ARBA" id="ARBA00004846"/>
    </source>
</evidence>
<keyword evidence="10" id="KW-0576">Peroxisome</keyword>
<comment type="cofactor">
    <cofactor evidence="1">
        <name>FAD</name>
        <dbReference type="ChEBI" id="CHEBI:57692"/>
    </cofactor>
</comment>
<dbReference type="GO" id="GO:0005504">
    <property type="term" value="F:fatty acid binding"/>
    <property type="evidence" value="ECO:0007669"/>
    <property type="project" value="TreeGrafter"/>
</dbReference>
<evidence type="ECO:0000256" key="8">
    <source>
        <dbReference type="ARBA" id="ARBA00023002"/>
    </source>
</evidence>
<evidence type="ECO:0000259" key="11">
    <source>
        <dbReference type="Pfam" id="PF01756"/>
    </source>
</evidence>
<evidence type="ECO:0000256" key="4">
    <source>
        <dbReference type="ARBA" id="ARBA00006288"/>
    </source>
</evidence>
<dbReference type="InterPro" id="IPR036250">
    <property type="entry name" value="AcylCo_DH-like_C"/>
</dbReference>
<dbReference type="SUPFAM" id="SSF47203">
    <property type="entry name" value="Acyl-CoA dehydrogenase C-terminal domain-like"/>
    <property type="match status" value="1"/>
</dbReference>
<evidence type="ECO:0000256" key="2">
    <source>
        <dbReference type="ARBA" id="ARBA00004275"/>
    </source>
</evidence>
<dbReference type="GO" id="GO:0033540">
    <property type="term" value="P:fatty acid beta-oxidation using acyl-CoA oxidase"/>
    <property type="evidence" value="ECO:0007669"/>
    <property type="project" value="TreeGrafter"/>
</dbReference>
<dbReference type="PANTHER" id="PTHR10909">
    <property type="entry name" value="ELECTRON TRANSPORT OXIDOREDUCTASE"/>
    <property type="match status" value="1"/>
</dbReference>
<dbReference type="PANTHER" id="PTHR10909:SF250">
    <property type="entry name" value="PEROXISOMAL ACYL-COENZYME A OXIDASE 1"/>
    <property type="match status" value="1"/>
</dbReference>
<dbReference type="GO" id="GO:0071949">
    <property type="term" value="F:FAD binding"/>
    <property type="evidence" value="ECO:0007669"/>
    <property type="project" value="InterPro"/>
</dbReference>
<dbReference type="Proteomes" id="UP000747542">
    <property type="component" value="Unassembled WGS sequence"/>
</dbReference>
<evidence type="ECO:0000256" key="7">
    <source>
        <dbReference type="ARBA" id="ARBA00022832"/>
    </source>
</evidence>
<dbReference type="EMBL" id="JAHLQT010006356">
    <property type="protein sequence ID" value="KAG7175000.1"/>
    <property type="molecule type" value="Genomic_DNA"/>
</dbReference>
<evidence type="ECO:0000256" key="6">
    <source>
        <dbReference type="ARBA" id="ARBA00022827"/>
    </source>
</evidence>
<protein>
    <submittedName>
        <fullName evidence="12">Peroxisomal acyl-coenzyme A oxidase 1-like 2</fullName>
    </submittedName>
</protein>